<gene>
    <name evidence="3" type="ORF">ACHAWO_005634</name>
</gene>
<comment type="caution">
    <text evidence="3">The sequence shown here is derived from an EMBL/GenBank/DDBJ whole genome shotgun (WGS) entry which is preliminary data.</text>
</comment>
<evidence type="ECO:0000259" key="2">
    <source>
        <dbReference type="Pfam" id="PF00685"/>
    </source>
</evidence>
<name>A0ABD3NWJ9_9STRA</name>
<protein>
    <recommendedName>
        <fullName evidence="2">Sulfotransferase domain-containing protein</fullName>
    </recommendedName>
</protein>
<evidence type="ECO:0000313" key="3">
    <source>
        <dbReference type="EMBL" id="KAL3779831.1"/>
    </source>
</evidence>
<sequence length="470" mass="52942">MKLSPSNSVLPLTSGPPSSPRSPTSRRSNAIGLMQAVTLSACSAAFAAMSTAILCIVLLNGKSSEDLLNGRTQSHLTSIDAFHLDAPRNDQARVNCISEDQLAATLPAQRQYGRRAISSYNAMKTIERDQVAEGVAWLMPNNSSIRKSFPNSGTSYTIHLVRELTNTTTATNYGLEGDIQDEESVPAFPNIKESSNGPFLELIPDRNTNIPKLFLTKTHCGGFCSSCMEPESFIETTRSFMRSCLKGRRGELSTDGTITLKSTRYSPDLIKRVVHIFRNPLDNVVARFHLDRKIKARKNPDWLDEYPNNQEGFRLWCAHLNENQQLFSSHWIDSSLLEAMKGVPCITEFYRYVQWHNLAFAVTSDLQIPSFVFHYEDYSTRFEEVTSELSEFLGLEQVGEAPEFIDNKKYGDYYTAKQKHAVAMFIQEFASKPTWQNVQHYMSSFMSEPVDVDALLPNRSVEVKDYFSTA</sequence>
<evidence type="ECO:0000256" key="1">
    <source>
        <dbReference type="SAM" id="MobiDB-lite"/>
    </source>
</evidence>
<evidence type="ECO:0000313" key="4">
    <source>
        <dbReference type="Proteomes" id="UP001530400"/>
    </source>
</evidence>
<keyword evidence="4" id="KW-1185">Reference proteome</keyword>
<dbReference type="EMBL" id="JALLPJ020000916">
    <property type="protein sequence ID" value="KAL3779831.1"/>
    <property type="molecule type" value="Genomic_DNA"/>
</dbReference>
<dbReference type="Pfam" id="PF00685">
    <property type="entry name" value="Sulfotransfer_1"/>
    <property type="match status" value="1"/>
</dbReference>
<dbReference type="Gene3D" id="3.40.50.300">
    <property type="entry name" value="P-loop containing nucleotide triphosphate hydrolases"/>
    <property type="match status" value="1"/>
</dbReference>
<dbReference type="Proteomes" id="UP001530400">
    <property type="component" value="Unassembled WGS sequence"/>
</dbReference>
<dbReference type="InterPro" id="IPR000863">
    <property type="entry name" value="Sulfotransferase_dom"/>
</dbReference>
<feature type="region of interest" description="Disordered" evidence="1">
    <location>
        <begin position="1"/>
        <end position="27"/>
    </location>
</feature>
<reference evidence="3 4" key="1">
    <citation type="submission" date="2024-10" db="EMBL/GenBank/DDBJ databases">
        <title>Updated reference genomes for cyclostephanoid diatoms.</title>
        <authorList>
            <person name="Roberts W.R."/>
            <person name="Alverson A.J."/>
        </authorList>
    </citation>
    <scope>NUCLEOTIDE SEQUENCE [LARGE SCALE GENOMIC DNA]</scope>
    <source>
        <strain evidence="3 4">AJA010-31</strain>
    </source>
</reference>
<dbReference type="AlphaFoldDB" id="A0ABD3NWJ9"/>
<proteinExistence type="predicted"/>
<dbReference type="InterPro" id="IPR027417">
    <property type="entry name" value="P-loop_NTPase"/>
</dbReference>
<feature type="compositionally biased region" description="Low complexity" evidence="1">
    <location>
        <begin position="10"/>
        <end position="27"/>
    </location>
</feature>
<dbReference type="SUPFAM" id="SSF52540">
    <property type="entry name" value="P-loop containing nucleoside triphosphate hydrolases"/>
    <property type="match status" value="1"/>
</dbReference>
<organism evidence="3 4">
    <name type="scientific">Cyclotella atomus</name>
    <dbReference type="NCBI Taxonomy" id="382360"/>
    <lineage>
        <taxon>Eukaryota</taxon>
        <taxon>Sar</taxon>
        <taxon>Stramenopiles</taxon>
        <taxon>Ochrophyta</taxon>
        <taxon>Bacillariophyta</taxon>
        <taxon>Coscinodiscophyceae</taxon>
        <taxon>Thalassiosirophycidae</taxon>
        <taxon>Stephanodiscales</taxon>
        <taxon>Stephanodiscaceae</taxon>
        <taxon>Cyclotella</taxon>
    </lineage>
</organism>
<feature type="domain" description="Sulfotransferase" evidence="2">
    <location>
        <begin position="272"/>
        <end position="397"/>
    </location>
</feature>
<accession>A0ABD3NWJ9</accession>